<dbReference type="EMBL" id="AWWV01003904">
    <property type="protein sequence ID" value="OMP08251.1"/>
    <property type="molecule type" value="Genomic_DNA"/>
</dbReference>
<feature type="region of interest" description="Disordered" evidence="1">
    <location>
        <begin position="1"/>
        <end position="20"/>
    </location>
</feature>
<proteinExistence type="predicted"/>
<gene>
    <name evidence="2" type="ORF">CCACVL1_01138</name>
</gene>
<organism evidence="2 3">
    <name type="scientific">Corchorus capsularis</name>
    <name type="common">Jute</name>
    <dbReference type="NCBI Taxonomy" id="210143"/>
    <lineage>
        <taxon>Eukaryota</taxon>
        <taxon>Viridiplantae</taxon>
        <taxon>Streptophyta</taxon>
        <taxon>Embryophyta</taxon>
        <taxon>Tracheophyta</taxon>
        <taxon>Spermatophyta</taxon>
        <taxon>Magnoliopsida</taxon>
        <taxon>eudicotyledons</taxon>
        <taxon>Gunneridae</taxon>
        <taxon>Pentapetalae</taxon>
        <taxon>rosids</taxon>
        <taxon>malvids</taxon>
        <taxon>Malvales</taxon>
        <taxon>Malvaceae</taxon>
        <taxon>Grewioideae</taxon>
        <taxon>Apeibeae</taxon>
        <taxon>Corchorus</taxon>
    </lineage>
</organism>
<dbReference type="AlphaFoldDB" id="A0A1R3KME9"/>
<keyword evidence="3" id="KW-1185">Reference proteome</keyword>
<reference evidence="2 3" key="1">
    <citation type="submission" date="2013-09" db="EMBL/GenBank/DDBJ databases">
        <title>Corchorus capsularis genome sequencing.</title>
        <authorList>
            <person name="Alam M."/>
            <person name="Haque M.S."/>
            <person name="Islam M.S."/>
            <person name="Emdad E.M."/>
            <person name="Islam M.M."/>
            <person name="Ahmed B."/>
            <person name="Halim A."/>
            <person name="Hossen Q.M.M."/>
            <person name="Hossain M.Z."/>
            <person name="Ahmed R."/>
            <person name="Khan M.M."/>
            <person name="Islam R."/>
            <person name="Rashid M.M."/>
            <person name="Khan S.A."/>
            <person name="Rahman M.S."/>
            <person name="Alam M."/>
        </authorList>
    </citation>
    <scope>NUCLEOTIDE SEQUENCE [LARGE SCALE GENOMIC DNA]</scope>
    <source>
        <strain evidence="3">cv. CVL-1</strain>
        <tissue evidence="2">Whole seedling</tissue>
    </source>
</reference>
<evidence type="ECO:0000313" key="3">
    <source>
        <dbReference type="Proteomes" id="UP000188268"/>
    </source>
</evidence>
<evidence type="ECO:0000256" key="1">
    <source>
        <dbReference type="SAM" id="MobiDB-lite"/>
    </source>
</evidence>
<accession>A0A1R3KME9</accession>
<protein>
    <submittedName>
        <fullName evidence="2">Uncharacterized protein</fullName>
    </submittedName>
</protein>
<name>A0A1R3KME9_COCAP</name>
<dbReference type="Proteomes" id="UP000188268">
    <property type="component" value="Unassembled WGS sequence"/>
</dbReference>
<evidence type="ECO:0000313" key="2">
    <source>
        <dbReference type="EMBL" id="OMP08251.1"/>
    </source>
</evidence>
<comment type="caution">
    <text evidence="2">The sequence shown here is derived from an EMBL/GenBank/DDBJ whole genome shotgun (WGS) entry which is preliminary data.</text>
</comment>
<feature type="non-terminal residue" evidence="2">
    <location>
        <position position="20"/>
    </location>
</feature>
<sequence length="20" mass="2123">MANSVQMTNGDLTTNVVLSK</sequence>